<dbReference type="InterPro" id="IPR010982">
    <property type="entry name" value="Lambda_DNA-bd_dom_sf"/>
</dbReference>
<comment type="caution">
    <text evidence="2">The sequence shown here is derived from an EMBL/GenBank/DDBJ whole genome shotgun (WGS) entry which is preliminary data.</text>
</comment>
<keyword evidence="1" id="KW-0472">Membrane</keyword>
<dbReference type="Gene3D" id="1.10.260.40">
    <property type="entry name" value="lambda repressor-like DNA-binding domains"/>
    <property type="match status" value="1"/>
</dbReference>
<sequence length="165" mass="19327">MKELGYYLQDTRRSNGVSLEEAASDLNVDVSYLENIESANVRAFKDVYYMRELVKEYAKYLGLSEDKIQDEFNDFLFEHTSKISLDDIRNAKKKKEEEERLENTKKIQSPYTKEYKRKIKKLPFVITGIIFLLAIIISIVVIKTINREPAVTSELKGISVYEYTY</sequence>
<reference evidence="2" key="1">
    <citation type="submission" date="2020-10" db="EMBL/GenBank/DDBJ databases">
        <authorList>
            <person name="Gilroy R."/>
        </authorList>
    </citation>
    <scope>NUCLEOTIDE SEQUENCE</scope>
    <source>
        <strain evidence="2">CHK184-20233</strain>
    </source>
</reference>
<proteinExistence type="predicted"/>
<dbReference type="InterPro" id="IPR001387">
    <property type="entry name" value="Cro/C1-type_HTH"/>
</dbReference>
<organism evidence="2 3">
    <name type="scientific">Candidatus Onthousia excrementipullorum</name>
    <dbReference type="NCBI Taxonomy" id="2840884"/>
    <lineage>
        <taxon>Bacteria</taxon>
        <taxon>Bacillati</taxon>
        <taxon>Bacillota</taxon>
        <taxon>Bacilli</taxon>
        <taxon>Candidatus Onthousia</taxon>
    </lineage>
</organism>
<dbReference type="CDD" id="cd00093">
    <property type="entry name" value="HTH_XRE"/>
    <property type="match status" value="1"/>
</dbReference>
<protein>
    <submittedName>
        <fullName evidence="2">Helix-turn-helix domain-containing protein</fullName>
    </submittedName>
</protein>
<feature type="transmembrane region" description="Helical" evidence="1">
    <location>
        <begin position="122"/>
        <end position="142"/>
    </location>
</feature>
<evidence type="ECO:0000313" key="3">
    <source>
        <dbReference type="Proteomes" id="UP000824232"/>
    </source>
</evidence>
<name>A0A9D1DTC8_9FIRM</name>
<dbReference type="AlphaFoldDB" id="A0A9D1DTC8"/>
<accession>A0A9D1DTC8</accession>
<dbReference type="GO" id="GO:0003677">
    <property type="term" value="F:DNA binding"/>
    <property type="evidence" value="ECO:0007669"/>
    <property type="project" value="InterPro"/>
</dbReference>
<dbReference type="PANTHER" id="PTHR34475">
    <property type="match status" value="1"/>
</dbReference>
<dbReference type="EMBL" id="DVHC01000014">
    <property type="protein sequence ID" value="HIR58646.1"/>
    <property type="molecule type" value="Genomic_DNA"/>
</dbReference>
<dbReference type="SUPFAM" id="SSF47413">
    <property type="entry name" value="lambda repressor-like DNA-binding domains"/>
    <property type="match status" value="1"/>
</dbReference>
<dbReference type="Proteomes" id="UP000824232">
    <property type="component" value="Unassembled WGS sequence"/>
</dbReference>
<dbReference type="PANTHER" id="PTHR34475:SF1">
    <property type="entry name" value="CYTOSKELETON PROTEIN RODZ"/>
    <property type="match status" value="1"/>
</dbReference>
<evidence type="ECO:0000313" key="2">
    <source>
        <dbReference type="EMBL" id="HIR58646.1"/>
    </source>
</evidence>
<keyword evidence="1" id="KW-1133">Transmembrane helix</keyword>
<reference evidence="2" key="2">
    <citation type="journal article" date="2021" name="PeerJ">
        <title>Extensive microbial diversity within the chicken gut microbiome revealed by metagenomics and culture.</title>
        <authorList>
            <person name="Gilroy R."/>
            <person name="Ravi A."/>
            <person name="Getino M."/>
            <person name="Pursley I."/>
            <person name="Horton D.L."/>
            <person name="Alikhan N.F."/>
            <person name="Baker D."/>
            <person name="Gharbi K."/>
            <person name="Hall N."/>
            <person name="Watson M."/>
            <person name="Adriaenssens E.M."/>
            <person name="Foster-Nyarko E."/>
            <person name="Jarju S."/>
            <person name="Secka A."/>
            <person name="Antonio M."/>
            <person name="Oren A."/>
            <person name="Chaudhuri R.R."/>
            <person name="La Ragione R."/>
            <person name="Hildebrand F."/>
            <person name="Pallen M.J."/>
        </authorList>
    </citation>
    <scope>NUCLEOTIDE SEQUENCE</scope>
    <source>
        <strain evidence="2">CHK184-20233</strain>
    </source>
</reference>
<dbReference type="Pfam" id="PF13413">
    <property type="entry name" value="HTH_25"/>
    <property type="match status" value="1"/>
</dbReference>
<keyword evidence="1" id="KW-0812">Transmembrane</keyword>
<evidence type="ECO:0000256" key="1">
    <source>
        <dbReference type="SAM" id="Phobius"/>
    </source>
</evidence>
<dbReference type="InterPro" id="IPR050400">
    <property type="entry name" value="Bact_Cytoskel_RodZ"/>
</dbReference>
<gene>
    <name evidence="2" type="ORF">IAB38_01205</name>
</gene>